<evidence type="ECO:0000313" key="3">
    <source>
        <dbReference type="EMBL" id="KRZ39694.1"/>
    </source>
</evidence>
<comment type="caution">
    <text evidence="3">The sequence shown here is derived from an EMBL/GenBank/DDBJ whole genome shotgun (WGS) entry which is preliminary data.</text>
</comment>
<name>A0A0V1JXK7_TRIPS</name>
<dbReference type="Proteomes" id="UP000054805">
    <property type="component" value="Unassembled WGS sequence"/>
</dbReference>
<gene>
    <name evidence="2" type="ORF">T4B_15539</name>
    <name evidence="3" type="ORF">T4C_8721</name>
</gene>
<evidence type="ECO:0000256" key="1">
    <source>
        <dbReference type="SAM" id="Phobius"/>
    </source>
</evidence>
<reference evidence="4 5" key="1">
    <citation type="submission" date="2015-01" db="EMBL/GenBank/DDBJ databases">
        <title>Evolution of Trichinella species and genotypes.</title>
        <authorList>
            <person name="Korhonen P.K."/>
            <person name="Edoardo P."/>
            <person name="Giuseppe L.R."/>
            <person name="Gasser R.B."/>
        </authorList>
    </citation>
    <scope>NUCLEOTIDE SEQUENCE [LARGE SCALE GENOMIC DNA]</scope>
    <source>
        <strain evidence="3">ISS176</strain>
        <strain evidence="2">ISS588</strain>
    </source>
</reference>
<evidence type="ECO:0000313" key="5">
    <source>
        <dbReference type="Proteomes" id="UP000054826"/>
    </source>
</evidence>
<dbReference type="EMBL" id="JYDS01000070">
    <property type="protein sequence ID" value="KRZ27491.1"/>
    <property type="molecule type" value="Genomic_DNA"/>
</dbReference>
<protein>
    <submittedName>
        <fullName evidence="3">Uncharacterized protein</fullName>
    </submittedName>
</protein>
<proteinExistence type="predicted"/>
<dbReference type="AlphaFoldDB" id="A0A0V1JXK7"/>
<sequence>MERCNHMTIFHMDSFRSSVLRWCFRLAEMLAERSRIENNSLFKALFTQYAAEQQSAHLTNSDTVDTREAAAGSFMLCISFCESRRSEAFHALSTVLVYCVCGVLFLLLSISIIAVRSCWVTLERIVKLIQKLILFANAKCRQRPAVLVENSIPIAAPMEEGCVQKLQPLLLPLTVGTSANFSTHFNFLLSTASGAEFFETSKKTLVKISNILFYNANGQSVQKSSAVMHYEFGGSLIEQNSFLPILICTTLTKFMLNWADVPLQVSGKVPAHGMLSGNSELNFIAVHAYIILFDFYNCGATILASDLTRLSASCDCILIDALTELKICPFMNPLCELVVLNAFI</sequence>
<keyword evidence="1" id="KW-1133">Transmembrane helix</keyword>
<feature type="transmembrane region" description="Helical" evidence="1">
    <location>
        <begin position="95"/>
        <end position="115"/>
    </location>
</feature>
<dbReference type="Proteomes" id="UP000054826">
    <property type="component" value="Unassembled WGS sequence"/>
</dbReference>
<evidence type="ECO:0000313" key="4">
    <source>
        <dbReference type="Proteomes" id="UP000054805"/>
    </source>
</evidence>
<keyword evidence="4" id="KW-1185">Reference proteome</keyword>
<organism evidence="3 5">
    <name type="scientific">Trichinella pseudospiralis</name>
    <name type="common">Parasitic roundworm</name>
    <dbReference type="NCBI Taxonomy" id="6337"/>
    <lineage>
        <taxon>Eukaryota</taxon>
        <taxon>Metazoa</taxon>
        <taxon>Ecdysozoa</taxon>
        <taxon>Nematoda</taxon>
        <taxon>Enoplea</taxon>
        <taxon>Dorylaimia</taxon>
        <taxon>Trichinellida</taxon>
        <taxon>Trichinellidae</taxon>
        <taxon>Trichinella</taxon>
    </lineage>
</organism>
<dbReference type="EMBL" id="JYDV01000033">
    <property type="protein sequence ID" value="KRZ39694.1"/>
    <property type="molecule type" value="Genomic_DNA"/>
</dbReference>
<evidence type="ECO:0000313" key="2">
    <source>
        <dbReference type="EMBL" id="KRZ27491.1"/>
    </source>
</evidence>
<keyword evidence="1" id="KW-0812">Transmembrane</keyword>
<keyword evidence="1" id="KW-0472">Membrane</keyword>
<accession>A0A0V1JXK7</accession>